<dbReference type="GO" id="GO:0055085">
    <property type="term" value="P:transmembrane transport"/>
    <property type="evidence" value="ECO:0007669"/>
    <property type="project" value="InterPro"/>
</dbReference>
<evidence type="ECO:0000313" key="5">
    <source>
        <dbReference type="EMBL" id="SFC75055.1"/>
    </source>
</evidence>
<gene>
    <name evidence="5" type="ORF">SAMN05421848_2621</name>
</gene>
<accession>A0A1I1LPY4</accession>
<feature type="chain" id="PRO_5011652409" evidence="4">
    <location>
        <begin position="25"/>
        <end position="350"/>
    </location>
</feature>
<dbReference type="PANTHER" id="PTHR33376">
    <property type="match status" value="1"/>
</dbReference>
<dbReference type="OrthoDB" id="8690069at2"/>
<evidence type="ECO:0000256" key="2">
    <source>
        <dbReference type="ARBA" id="ARBA00022448"/>
    </source>
</evidence>
<dbReference type="Proteomes" id="UP000199046">
    <property type="component" value="Unassembled WGS sequence"/>
</dbReference>
<feature type="signal peptide" evidence="4">
    <location>
        <begin position="1"/>
        <end position="24"/>
    </location>
</feature>
<dbReference type="RefSeq" id="WP_090134773.1">
    <property type="nucleotide sequence ID" value="NZ_FOLY01000005.1"/>
</dbReference>
<keyword evidence="6" id="KW-1185">Reference proteome</keyword>
<dbReference type="PANTHER" id="PTHR33376:SF7">
    <property type="entry name" value="C4-DICARBOXYLATE-BINDING PROTEIN DCTB"/>
    <property type="match status" value="1"/>
</dbReference>
<organism evidence="5 6">
    <name type="scientific">Kushneria avicenniae</name>
    <dbReference type="NCBI Taxonomy" id="402385"/>
    <lineage>
        <taxon>Bacteria</taxon>
        <taxon>Pseudomonadati</taxon>
        <taxon>Pseudomonadota</taxon>
        <taxon>Gammaproteobacteria</taxon>
        <taxon>Oceanospirillales</taxon>
        <taxon>Halomonadaceae</taxon>
        <taxon>Kushneria</taxon>
    </lineage>
</organism>
<evidence type="ECO:0000256" key="4">
    <source>
        <dbReference type="SAM" id="SignalP"/>
    </source>
</evidence>
<proteinExistence type="inferred from homology"/>
<comment type="similarity">
    <text evidence="1">Belongs to the bacterial solute-binding protein 7 family.</text>
</comment>
<dbReference type="InterPro" id="IPR038404">
    <property type="entry name" value="TRAP_DctP_sf"/>
</dbReference>
<dbReference type="Gene3D" id="3.40.190.170">
    <property type="entry name" value="Bacterial extracellular solute-binding protein, family 7"/>
    <property type="match status" value="1"/>
</dbReference>
<protein>
    <submittedName>
        <fullName evidence="5">TRAP-type C4-dicarboxylate transport system, substrate-binding protein</fullName>
    </submittedName>
</protein>
<sequence length="350" mass="39038">MQIRNVVTGVFALSIMGAATSALADTWRFGLEETEGSVQYAYAEAFKDLIEEKSDGDVTVQILPYGVWGSNYSALYDALQSGAIPISFGSGFLGGTVPESQLMSLNYVMPNDQLETAEILNSDAFMQSEAWQQSFRSRGLVPLAALPEGFQVWTANKPIRTPEDMKGLQIRVMDNSLLRATYQAYGASPITIAYGELYSALQQGQAEGNIQPVFAHENMGFYEVQDDMIFAEQAQFIGNLIANEDWYEALSDDQQEMLQSTLKEMVQKGHDIQTQFNAERLETIKDNSDINIIYLDEKERSRFRELARPVRQVYVDMVGERGKQALDILLKQVEESKSGSSDSDDSDQSS</sequence>
<evidence type="ECO:0000256" key="3">
    <source>
        <dbReference type="ARBA" id="ARBA00022729"/>
    </source>
</evidence>
<keyword evidence="2" id="KW-0813">Transport</keyword>
<name>A0A1I1LPY4_9GAMM</name>
<dbReference type="EMBL" id="FOLY01000005">
    <property type="protein sequence ID" value="SFC75055.1"/>
    <property type="molecule type" value="Genomic_DNA"/>
</dbReference>
<evidence type="ECO:0000313" key="6">
    <source>
        <dbReference type="Proteomes" id="UP000199046"/>
    </source>
</evidence>
<dbReference type="NCBIfam" id="NF037995">
    <property type="entry name" value="TRAP_S1"/>
    <property type="match status" value="1"/>
</dbReference>
<dbReference type="Pfam" id="PF03480">
    <property type="entry name" value="DctP"/>
    <property type="match status" value="1"/>
</dbReference>
<evidence type="ECO:0000256" key="1">
    <source>
        <dbReference type="ARBA" id="ARBA00009023"/>
    </source>
</evidence>
<keyword evidence="3 4" id="KW-0732">Signal</keyword>
<dbReference type="AlphaFoldDB" id="A0A1I1LPY4"/>
<dbReference type="InterPro" id="IPR018389">
    <property type="entry name" value="DctP_fam"/>
</dbReference>
<dbReference type="SUPFAM" id="SSF53850">
    <property type="entry name" value="Periplasmic binding protein-like II"/>
    <property type="match status" value="1"/>
</dbReference>
<dbReference type="STRING" id="402385.SAMN05421848_2621"/>
<reference evidence="6" key="1">
    <citation type="submission" date="2016-10" db="EMBL/GenBank/DDBJ databases">
        <authorList>
            <person name="Varghese N."/>
            <person name="Submissions S."/>
        </authorList>
    </citation>
    <scope>NUCLEOTIDE SEQUENCE [LARGE SCALE GENOMIC DNA]</scope>
    <source>
        <strain evidence="6">DSM 23439</strain>
    </source>
</reference>